<dbReference type="PROSITE" id="PS50817">
    <property type="entry name" value="INTEIN_N_TER"/>
    <property type="match status" value="1"/>
</dbReference>
<dbReference type="GO" id="GO:0016540">
    <property type="term" value="P:protein autoprocessing"/>
    <property type="evidence" value="ECO:0007669"/>
    <property type="project" value="InterPro"/>
</dbReference>
<reference evidence="5 6" key="2">
    <citation type="journal article" date="2019" name="G3 (Bethesda)">
        <title>Hybrid Assembly of the Genome of the Entomopathogenic Nematode Steinernema carpocapsae Identifies the X-Chromosome.</title>
        <authorList>
            <person name="Serra L."/>
            <person name="Macchietto M."/>
            <person name="Macias-Munoz A."/>
            <person name="McGill C.J."/>
            <person name="Rodriguez I.M."/>
            <person name="Rodriguez B."/>
            <person name="Murad R."/>
            <person name="Mortazavi A."/>
        </authorList>
    </citation>
    <scope>NUCLEOTIDE SEQUENCE [LARGE SCALE GENOMIC DNA]</scope>
    <source>
        <strain evidence="5 6">ALL</strain>
    </source>
</reference>
<dbReference type="SMART" id="SM00305">
    <property type="entry name" value="HintC"/>
    <property type="match status" value="1"/>
</dbReference>
<dbReference type="CDD" id="cd00081">
    <property type="entry name" value="Hint"/>
    <property type="match status" value="1"/>
</dbReference>
<protein>
    <recommendedName>
        <fullName evidence="7">Hint domain-containing protein</fullName>
    </recommendedName>
</protein>
<evidence type="ECO:0000259" key="4">
    <source>
        <dbReference type="SMART" id="SM00306"/>
    </source>
</evidence>
<name>A0A4U5MRF1_STECR</name>
<dbReference type="SUPFAM" id="SSF51294">
    <property type="entry name" value="Hedgehog/intein (Hint) domain"/>
    <property type="match status" value="1"/>
</dbReference>
<organism evidence="5 6">
    <name type="scientific">Steinernema carpocapsae</name>
    <name type="common">Entomopathogenic nematode</name>
    <dbReference type="NCBI Taxonomy" id="34508"/>
    <lineage>
        <taxon>Eukaryota</taxon>
        <taxon>Metazoa</taxon>
        <taxon>Ecdysozoa</taxon>
        <taxon>Nematoda</taxon>
        <taxon>Chromadorea</taxon>
        <taxon>Rhabditida</taxon>
        <taxon>Tylenchina</taxon>
        <taxon>Panagrolaimomorpha</taxon>
        <taxon>Strongyloidoidea</taxon>
        <taxon>Steinernematidae</taxon>
        <taxon>Steinernema</taxon>
    </lineage>
</organism>
<keyword evidence="6" id="KW-1185">Reference proteome</keyword>
<feature type="signal peptide" evidence="2">
    <location>
        <begin position="1"/>
        <end position="18"/>
    </location>
</feature>
<dbReference type="EMBL" id="AZBU02000006">
    <property type="protein sequence ID" value="TKR72256.1"/>
    <property type="molecule type" value="Genomic_DNA"/>
</dbReference>
<sequence length="444" mass="49577">MSHYACLLLLLFVPGSQAVFCGRNRLATSLEVLADGTRQVGCSRPICEQLSRAQRVTRQVQWSNYQLNKGSAATYNNANGGFNKHNTLESYFPHLAQHAHDLGTYYVYPNQKFETGEFFENGAYHFDYIEEISQLRDINGGIVYKVSARRIPCHHIQRPKAFQAPVLVPQVFIPVQGFVQETTVSSNGTFGNGFQAPEVQAFQPQAAQPFQAQPFQAQAQPAASPVYYQGVAPGYGLFCFTDDTMVKTADGRKIRMDEITLKDWLLSFDRSEMSYTPMESWVHRMPKLKTEFLRIKLDNGKTLKLTAKHYIYKTSCSAQSKTSVDQLPKHAVLAEQVEEGDCLFTVVEGNKVHEARVIKIDTVEQTGIYAPMTASGNIVVNDVLASCHSVLHNNIMQKSFSKIVRAFGKMKSFLTGSIPSSIVDLPVGTGLLINMMDSVMPMKF</sequence>
<dbReference type="PANTHER" id="PTHR46706">
    <property type="entry name" value="PROTEIN QUA-1-RELATED"/>
    <property type="match status" value="1"/>
</dbReference>
<proteinExistence type="predicted"/>
<dbReference type="Gene3D" id="2.170.16.10">
    <property type="entry name" value="Hedgehog/Intein (Hint) domain"/>
    <property type="match status" value="1"/>
</dbReference>
<gene>
    <name evidence="5" type="ORF">L596_019731</name>
</gene>
<dbReference type="AlphaFoldDB" id="A0A4U5MRF1"/>
<feature type="chain" id="PRO_5020379799" description="Hint domain-containing protein" evidence="2">
    <location>
        <begin position="19"/>
        <end position="444"/>
    </location>
</feature>
<dbReference type="PANTHER" id="PTHR46706:SF12">
    <property type="entry name" value="PROTEIN QUA-1-RELATED"/>
    <property type="match status" value="1"/>
</dbReference>
<comment type="caution">
    <text evidence="5">The sequence shown here is derived from an EMBL/GenBank/DDBJ whole genome shotgun (WGS) entry which is preliminary data.</text>
</comment>
<dbReference type="InterPro" id="IPR006141">
    <property type="entry name" value="Intein_N"/>
</dbReference>
<dbReference type="InterPro" id="IPR052140">
    <property type="entry name" value="Dev_Signal_Hedgehog-like"/>
</dbReference>
<dbReference type="Proteomes" id="UP000298663">
    <property type="component" value="Unassembled WGS sequence"/>
</dbReference>
<feature type="domain" description="Hint" evidence="3">
    <location>
        <begin position="349"/>
        <end position="393"/>
    </location>
</feature>
<dbReference type="InterPro" id="IPR003587">
    <property type="entry name" value="Hint_dom_N"/>
</dbReference>
<evidence type="ECO:0000259" key="3">
    <source>
        <dbReference type="SMART" id="SM00305"/>
    </source>
</evidence>
<dbReference type="GO" id="GO:0016539">
    <property type="term" value="P:intein-mediated protein splicing"/>
    <property type="evidence" value="ECO:0007669"/>
    <property type="project" value="InterPro"/>
</dbReference>
<evidence type="ECO:0000313" key="6">
    <source>
        <dbReference type="Proteomes" id="UP000298663"/>
    </source>
</evidence>
<evidence type="ECO:0000256" key="1">
    <source>
        <dbReference type="ARBA" id="ARBA00022473"/>
    </source>
</evidence>
<dbReference type="InterPro" id="IPR003586">
    <property type="entry name" value="Hint_dom_C"/>
</dbReference>
<reference evidence="5 6" key="1">
    <citation type="journal article" date="2015" name="Genome Biol.">
        <title>Comparative genomics of Steinernema reveals deeply conserved gene regulatory networks.</title>
        <authorList>
            <person name="Dillman A.R."/>
            <person name="Macchietto M."/>
            <person name="Porter C.F."/>
            <person name="Rogers A."/>
            <person name="Williams B."/>
            <person name="Antoshechkin I."/>
            <person name="Lee M.M."/>
            <person name="Goodwin Z."/>
            <person name="Lu X."/>
            <person name="Lewis E.E."/>
            <person name="Goodrich-Blair H."/>
            <person name="Stock S.P."/>
            <person name="Adams B.J."/>
            <person name="Sternberg P.W."/>
            <person name="Mortazavi A."/>
        </authorList>
    </citation>
    <scope>NUCLEOTIDE SEQUENCE [LARGE SCALE GENOMIC DNA]</scope>
    <source>
        <strain evidence="5 6">ALL</strain>
    </source>
</reference>
<dbReference type="InterPro" id="IPR036844">
    <property type="entry name" value="Hint_dom_sf"/>
</dbReference>
<dbReference type="Pfam" id="PF01079">
    <property type="entry name" value="Hint"/>
    <property type="match status" value="1"/>
</dbReference>
<feature type="domain" description="Hint" evidence="4">
    <location>
        <begin position="237"/>
        <end position="347"/>
    </location>
</feature>
<keyword evidence="2" id="KW-0732">Signal</keyword>
<evidence type="ECO:0000313" key="5">
    <source>
        <dbReference type="EMBL" id="TKR72256.1"/>
    </source>
</evidence>
<evidence type="ECO:0000256" key="2">
    <source>
        <dbReference type="SAM" id="SignalP"/>
    </source>
</evidence>
<evidence type="ECO:0008006" key="7">
    <source>
        <dbReference type="Google" id="ProtNLM"/>
    </source>
</evidence>
<keyword evidence="1" id="KW-0217">Developmental protein</keyword>
<dbReference type="STRING" id="34508.A0A4U5MRF1"/>
<dbReference type="SMART" id="SM00306">
    <property type="entry name" value="HintN"/>
    <property type="match status" value="1"/>
</dbReference>
<accession>A0A4U5MRF1</accession>
<dbReference type="InterPro" id="IPR001767">
    <property type="entry name" value="Hedgehog_Hint"/>
</dbReference>
<dbReference type="OrthoDB" id="5212at2759"/>